<dbReference type="AlphaFoldDB" id="Q30XD5"/>
<dbReference type="EMBL" id="CP000112">
    <property type="protein sequence ID" value="ABB39661.2"/>
    <property type="molecule type" value="Genomic_DNA"/>
</dbReference>
<keyword evidence="3" id="KW-1185">Reference proteome</keyword>
<dbReference type="InterPro" id="IPR053864">
    <property type="entry name" value="DUF6933"/>
</dbReference>
<accession>Q30XD5</accession>
<evidence type="ECO:0000313" key="2">
    <source>
        <dbReference type="EMBL" id="ABB39661.2"/>
    </source>
</evidence>
<dbReference type="KEGG" id="dde:Dde_2866"/>
<feature type="domain" description="DUF6933" evidence="1">
    <location>
        <begin position="29"/>
        <end position="169"/>
    </location>
</feature>
<evidence type="ECO:0000313" key="3">
    <source>
        <dbReference type="Proteomes" id="UP000002710"/>
    </source>
</evidence>
<dbReference type="STRING" id="207559.Dde_2866"/>
<proteinExistence type="predicted"/>
<organism evidence="2 3">
    <name type="scientific">Oleidesulfovibrio alaskensis (strain ATCC BAA-1058 / DSM 17464 / G20)</name>
    <name type="common">Desulfovibrio alaskensis</name>
    <dbReference type="NCBI Taxonomy" id="207559"/>
    <lineage>
        <taxon>Bacteria</taxon>
        <taxon>Pseudomonadati</taxon>
        <taxon>Thermodesulfobacteriota</taxon>
        <taxon>Desulfovibrionia</taxon>
        <taxon>Desulfovibrionales</taxon>
        <taxon>Desulfovibrionaceae</taxon>
        <taxon>Oleidesulfovibrio</taxon>
    </lineage>
</organism>
<dbReference type="HOGENOM" id="CLU_1445488_0_0_7"/>
<name>Q30XD5_OLEA2</name>
<sequence length="187" mass="22115">MHFHLSGNAASDLKIVRFEDFSGSADAFRQHWYVHRVTMQRRKHVIVMEESTRYALLFCRVTQPFFKNFPEFFADTLWRHIVSLCAVPTARFGSIQAMTTDMCSENIYHKGLNRSVQAHIRDSFLTLECYLLHEPPINLARQEDVFQMNIRINETPRTRYGEKNYIWSLREFQRLWCEHLGVAAVRG</sequence>
<evidence type="ECO:0000259" key="1">
    <source>
        <dbReference type="Pfam" id="PF22016"/>
    </source>
</evidence>
<dbReference type="Pfam" id="PF22016">
    <property type="entry name" value="DUF6933"/>
    <property type="match status" value="1"/>
</dbReference>
<protein>
    <recommendedName>
        <fullName evidence="1">DUF6933 domain-containing protein</fullName>
    </recommendedName>
</protein>
<dbReference type="Proteomes" id="UP000002710">
    <property type="component" value="Chromosome"/>
</dbReference>
<reference evidence="2 3" key="1">
    <citation type="journal article" date="2011" name="J. Bacteriol.">
        <title>Complete genome sequence and updated annotation of Desulfovibrio alaskensis G20.</title>
        <authorList>
            <person name="Hauser L.J."/>
            <person name="Land M.L."/>
            <person name="Brown S.D."/>
            <person name="Larimer F."/>
            <person name="Keller K.L."/>
            <person name="Rapp-Giles B.J."/>
            <person name="Price M.N."/>
            <person name="Lin M."/>
            <person name="Bruce D.C."/>
            <person name="Detter J.C."/>
            <person name="Tapia R."/>
            <person name="Han C.S."/>
            <person name="Goodwin L.A."/>
            <person name="Cheng J.F."/>
            <person name="Pitluck S."/>
            <person name="Copeland A."/>
            <person name="Lucas S."/>
            <person name="Nolan M."/>
            <person name="Lapidus A.L."/>
            <person name="Palumbo A.V."/>
            <person name="Wall J.D."/>
        </authorList>
    </citation>
    <scope>NUCLEOTIDE SEQUENCE [LARGE SCALE GENOMIC DNA]</scope>
    <source>
        <strain evidence="3">ATCC BAA 1058 / DSM 17464 / G20</strain>
    </source>
</reference>
<gene>
    <name evidence="2" type="ordered locus">Dde_2866</name>
</gene>
<dbReference type="RefSeq" id="WP_011368657.1">
    <property type="nucleotide sequence ID" value="NC_007519.1"/>
</dbReference>